<organism evidence="2 3">
    <name type="scientific">Paenibacillus haidiansis</name>
    <dbReference type="NCBI Taxonomy" id="1574488"/>
    <lineage>
        <taxon>Bacteria</taxon>
        <taxon>Bacillati</taxon>
        <taxon>Bacillota</taxon>
        <taxon>Bacilli</taxon>
        <taxon>Bacillales</taxon>
        <taxon>Paenibacillaceae</taxon>
        <taxon>Paenibacillus</taxon>
    </lineage>
</organism>
<evidence type="ECO:0000313" key="3">
    <source>
        <dbReference type="Proteomes" id="UP001306950"/>
    </source>
</evidence>
<sequence length="158" mass="17972">MEKMLKEYRQARSALMGYKLNCPEEEKQVVGSMISDLQLGIEWMQKGIPPGRRRGIHRLSYQQRTTYLDPQYLQSYAQPAACGSPTTLSDSERFRIDEALNDLSEREKQAYILHKGLGFSLYQTAQEMGVSKSTVQKYVERAGVKVEEAKASNLFLVG</sequence>
<gene>
    <name evidence="2" type="ORF">V3851_04350</name>
</gene>
<name>A0ABU7VNU8_9BACL</name>
<dbReference type="RefSeq" id="WP_331845295.1">
    <property type="nucleotide sequence ID" value="NZ_JAZHPZ010000002.1"/>
</dbReference>
<dbReference type="EMBL" id="JAZHPZ010000002">
    <property type="protein sequence ID" value="MEF2965053.1"/>
    <property type="molecule type" value="Genomic_DNA"/>
</dbReference>
<dbReference type="SUPFAM" id="SSF88659">
    <property type="entry name" value="Sigma3 and sigma4 domains of RNA polymerase sigma factors"/>
    <property type="match status" value="1"/>
</dbReference>
<reference evidence="2 3" key="1">
    <citation type="submission" date="2024-02" db="EMBL/GenBank/DDBJ databases">
        <title>A nitrogen-fixing paenibacillus bacterium.</title>
        <authorList>
            <person name="Zhang W.L."/>
            <person name="Chen S.F."/>
        </authorList>
    </citation>
    <scope>NUCLEOTIDE SEQUENCE [LARGE SCALE GENOMIC DNA]</scope>
    <source>
        <strain evidence="2 3">M1</strain>
    </source>
</reference>
<feature type="domain" description="RNA polymerase sigma factor 70 region 4 type 2" evidence="1">
    <location>
        <begin position="94"/>
        <end position="142"/>
    </location>
</feature>
<dbReference type="Pfam" id="PF08281">
    <property type="entry name" value="Sigma70_r4_2"/>
    <property type="match status" value="1"/>
</dbReference>
<evidence type="ECO:0000259" key="1">
    <source>
        <dbReference type="Pfam" id="PF08281"/>
    </source>
</evidence>
<accession>A0ABU7VNU8</accession>
<dbReference type="InterPro" id="IPR013249">
    <property type="entry name" value="RNA_pol_sigma70_r4_t2"/>
</dbReference>
<proteinExistence type="predicted"/>
<dbReference type="Proteomes" id="UP001306950">
    <property type="component" value="Unassembled WGS sequence"/>
</dbReference>
<comment type="caution">
    <text evidence="2">The sequence shown here is derived from an EMBL/GenBank/DDBJ whole genome shotgun (WGS) entry which is preliminary data.</text>
</comment>
<dbReference type="CDD" id="cd06171">
    <property type="entry name" value="Sigma70_r4"/>
    <property type="match status" value="1"/>
</dbReference>
<dbReference type="InterPro" id="IPR036388">
    <property type="entry name" value="WH-like_DNA-bd_sf"/>
</dbReference>
<dbReference type="InterPro" id="IPR013324">
    <property type="entry name" value="RNA_pol_sigma_r3/r4-like"/>
</dbReference>
<dbReference type="Gene3D" id="1.10.10.10">
    <property type="entry name" value="Winged helix-like DNA-binding domain superfamily/Winged helix DNA-binding domain"/>
    <property type="match status" value="1"/>
</dbReference>
<protein>
    <submittedName>
        <fullName evidence="2">Sigma factor-like helix-turn-helix DNA-binding protein</fullName>
    </submittedName>
</protein>
<evidence type="ECO:0000313" key="2">
    <source>
        <dbReference type="EMBL" id="MEF2965053.1"/>
    </source>
</evidence>
<keyword evidence="3" id="KW-1185">Reference proteome</keyword>